<evidence type="ECO:0000313" key="2">
    <source>
        <dbReference type="EMBL" id="SDJ66324.1"/>
    </source>
</evidence>
<evidence type="ECO:0008006" key="4">
    <source>
        <dbReference type="Google" id="ProtNLM"/>
    </source>
</evidence>
<evidence type="ECO:0000256" key="1">
    <source>
        <dbReference type="SAM" id="MobiDB-lite"/>
    </source>
</evidence>
<feature type="region of interest" description="Disordered" evidence="1">
    <location>
        <begin position="76"/>
        <end position="109"/>
    </location>
</feature>
<reference evidence="3" key="1">
    <citation type="submission" date="2016-10" db="EMBL/GenBank/DDBJ databases">
        <authorList>
            <person name="Varghese N."/>
            <person name="Submissions S."/>
        </authorList>
    </citation>
    <scope>NUCLEOTIDE SEQUENCE [LARGE SCALE GENOMIC DNA]</scope>
    <source>
        <strain evidence="3">DSM 45460</strain>
    </source>
</reference>
<dbReference type="Proteomes" id="UP000199213">
    <property type="component" value="Unassembled WGS sequence"/>
</dbReference>
<dbReference type="AlphaFoldDB" id="A0A1G8VK62"/>
<organism evidence="2 3">
    <name type="scientific">Actinopolyspora mzabensis</name>
    <dbReference type="NCBI Taxonomy" id="995066"/>
    <lineage>
        <taxon>Bacteria</taxon>
        <taxon>Bacillati</taxon>
        <taxon>Actinomycetota</taxon>
        <taxon>Actinomycetes</taxon>
        <taxon>Actinopolysporales</taxon>
        <taxon>Actinopolysporaceae</taxon>
        <taxon>Actinopolyspora</taxon>
    </lineage>
</organism>
<accession>A0A1G8VK62</accession>
<dbReference type="EMBL" id="FNFM01000001">
    <property type="protein sequence ID" value="SDJ66324.1"/>
    <property type="molecule type" value="Genomic_DNA"/>
</dbReference>
<keyword evidence="3" id="KW-1185">Reference proteome</keyword>
<dbReference type="RefSeq" id="WP_092625317.1">
    <property type="nucleotide sequence ID" value="NZ_FNFM01000001.1"/>
</dbReference>
<feature type="compositionally biased region" description="Basic and acidic residues" evidence="1">
    <location>
        <begin position="81"/>
        <end position="92"/>
    </location>
</feature>
<proteinExistence type="predicted"/>
<name>A0A1G8VK62_ACTMZ</name>
<protein>
    <recommendedName>
        <fullName evidence="4">Excreted virulence factor EspC, type VII ESX diderm</fullName>
    </recommendedName>
</protein>
<gene>
    <name evidence="2" type="ORF">SAMN04487820_101134</name>
</gene>
<evidence type="ECO:0000313" key="3">
    <source>
        <dbReference type="Proteomes" id="UP000199213"/>
    </source>
</evidence>
<dbReference type="OrthoDB" id="3696880at2"/>
<sequence>MSEKFRVELSALTGYAEQLERNAGHVESARGYMAGPGSDTSEMQGLLSGIAEGYQPLVAWQLGILEKMASGLKRTGGALQESERVYRSHDDSASATLDRSYRGGSFENG</sequence>